<feature type="domain" description="Transglutaminase-like" evidence="1">
    <location>
        <begin position="286"/>
        <end position="358"/>
    </location>
</feature>
<evidence type="ECO:0000259" key="1">
    <source>
        <dbReference type="Pfam" id="PF01841"/>
    </source>
</evidence>
<dbReference type="EMBL" id="CP159289">
    <property type="protein sequence ID" value="XCH26977.1"/>
    <property type="molecule type" value="Genomic_DNA"/>
</dbReference>
<dbReference type="Gene3D" id="3.10.620.30">
    <property type="match status" value="1"/>
</dbReference>
<evidence type="ECO:0000259" key="2">
    <source>
        <dbReference type="Pfam" id="PF12969"/>
    </source>
</evidence>
<dbReference type="RefSeq" id="WP_353722242.1">
    <property type="nucleotide sequence ID" value="NZ_CP159289.1"/>
</dbReference>
<dbReference type="Pfam" id="PF12969">
    <property type="entry name" value="DUF3857"/>
    <property type="match status" value="1"/>
</dbReference>
<reference evidence="3" key="1">
    <citation type="submission" date="2024-06" db="EMBL/GenBank/DDBJ databases">
        <title>Sequencing and assembly of the genome of Dyadobacter sp. strain 676, a symbiont of Cyamopsis tetragonoloba.</title>
        <authorList>
            <person name="Guro P."/>
            <person name="Sazanova A."/>
            <person name="Kuznetsova I."/>
            <person name="Belimov A."/>
            <person name="Safronova V."/>
        </authorList>
    </citation>
    <scope>NUCLEOTIDE SEQUENCE</scope>
    <source>
        <strain evidence="3">676</strain>
    </source>
</reference>
<protein>
    <submittedName>
        <fullName evidence="3">DUF3857 domain-containing protein</fullName>
    </submittedName>
</protein>
<feature type="domain" description="DUF3857" evidence="2">
    <location>
        <begin position="58"/>
        <end position="222"/>
    </location>
</feature>
<dbReference type="InterPro" id="IPR002931">
    <property type="entry name" value="Transglutaminase-like"/>
</dbReference>
<evidence type="ECO:0000313" key="3">
    <source>
        <dbReference type="EMBL" id="XCH26977.1"/>
    </source>
</evidence>
<dbReference type="SUPFAM" id="SSF54001">
    <property type="entry name" value="Cysteine proteinases"/>
    <property type="match status" value="1"/>
</dbReference>
<accession>A0AAU8FT29</accession>
<sequence>MQKLKISVRNIISVCLLFPLSVSGQSDFNVDKINPALIKDANAVVRVDELVWEIKSQGEAIQKNRTVVTILNESGEEEHGVLYVRYDKFTKISDISGTLYDASGKQVKKLRNSDIEDFGYGSGGDDISDARMKLASFGKKSYAYPYTIEYVYEARKRNMMMYPWWTPVSDEKSAVELSTYKIKAPAGFKFRYKEYNAAPAVVKSADADGSDLYQWTLKDYAAKKSDDFYPLPEEDRVPHVIVAPSEFEVQDYKGNFNTWADFGKFYHTLNAGRDVLPANTLAEIKNVIKPAKSDREKAELIYKWMQSRSRYVSIQLGIGGWQTIDATTVANTGYGDCKALTNFTLAALRSVGIQCYPALIAAGKEQRMKPDFPSNQFNHAIACALVDKDTLWLECTSQTTRPNYMGSSTGSRYALLVTPDGGKLVSTLNYKPDQNVRNSRVLVKLGETGDGEVDVKVLYTGLQHESRAGVINSGSKEEQKKWLLNHINLPSLDLQRFELTQGQEKDPSVTEKLTLNVRNCATKTGTRLFVKPSLLSRPFELPATGERTTDFYLPISDYNFTDLDTVLYEVPASYKLETTLPAFLIASAFGSYELKTTYENNKLICARKVVMNGGRYGSKDFAAWVDFLKKIRKADRSQVVFVENKL</sequence>
<proteinExistence type="predicted"/>
<dbReference type="AlphaFoldDB" id="A0AAU8FT29"/>
<organism evidence="3">
    <name type="scientific">Dyadobacter sp. 676</name>
    <dbReference type="NCBI Taxonomy" id="3088362"/>
    <lineage>
        <taxon>Bacteria</taxon>
        <taxon>Pseudomonadati</taxon>
        <taxon>Bacteroidota</taxon>
        <taxon>Cytophagia</taxon>
        <taxon>Cytophagales</taxon>
        <taxon>Spirosomataceae</taxon>
        <taxon>Dyadobacter</taxon>
    </lineage>
</organism>
<name>A0AAU8FT29_9BACT</name>
<dbReference type="InterPro" id="IPR024618">
    <property type="entry name" value="DUF3857"/>
</dbReference>
<dbReference type="Gene3D" id="2.60.120.1130">
    <property type="match status" value="1"/>
</dbReference>
<dbReference type="Pfam" id="PF01841">
    <property type="entry name" value="Transglut_core"/>
    <property type="match status" value="1"/>
</dbReference>
<dbReference type="InterPro" id="IPR038765">
    <property type="entry name" value="Papain-like_cys_pep_sf"/>
</dbReference>
<dbReference type="Gene3D" id="2.60.40.3140">
    <property type="match status" value="1"/>
</dbReference>
<gene>
    <name evidence="3" type="ORF">ABV298_11480</name>
</gene>